<dbReference type="EMBL" id="BGZK01000389">
    <property type="protein sequence ID" value="GBP40904.1"/>
    <property type="molecule type" value="Genomic_DNA"/>
</dbReference>
<accession>A0A4C1VSW1</accession>
<dbReference type="GO" id="GO:0008168">
    <property type="term" value="F:methyltransferase activity"/>
    <property type="evidence" value="ECO:0007669"/>
    <property type="project" value="UniProtKB-KW"/>
</dbReference>
<dbReference type="OrthoDB" id="10017160at2759"/>
<organism evidence="1 2">
    <name type="scientific">Eumeta variegata</name>
    <name type="common">Bagworm moth</name>
    <name type="synonym">Eumeta japonica</name>
    <dbReference type="NCBI Taxonomy" id="151549"/>
    <lineage>
        <taxon>Eukaryota</taxon>
        <taxon>Metazoa</taxon>
        <taxon>Ecdysozoa</taxon>
        <taxon>Arthropoda</taxon>
        <taxon>Hexapoda</taxon>
        <taxon>Insecta</taxon>
        <taxon>Pterygota</taxon>
        <taxon>Neoptera</taxon>
        <taxon>Endopterygota</taxon>
        <taxon>Lepidoptera</taxon>
        <taxon>Glossata</taxon>
        <taxon>Ditrysia</taxon>
        <taxon>Tineoidea</taxon>
        <taxon>Psychidae</taxon>
        <taxon>Oiketicinae</taxon>
        <taxon>Eumeta</taxon>
    </lineage>
</organism>
<dbReference type="InterPro" id="IPR052709">
    <property type="entry name" value="Transposase-MT_Hybrid"/>
</dbReference>
<reference evidence="1 2" key="1">
    <citation type="journal article" date="2019" name="Commun. Biol.">
        <title>The bagworm genome reveals a unique fibroin gene that provides high tensile strength.</title>
        <authorList>
            <person name="Kono N."/>
            <person name="Nakamura H."/>
            <person name="Ohtoshi R."/>
            <person name="Tomita M."/>
            <person name="Numata K."/>
            <person name="Arakawa K."/>
        </authorList>
    </citation>
    <scope>NUCLEOTIDE SEQUENCE [LARGE SCALE GENOMIC DNA]</scope>
</reference>
<protein>
    <submittedName>
        <fullName evidence="1">Histone-lysine N-methyltransferase SETMAR</fullName>
    </submittedName>
</protein>
<dbReference type="PANTHER" id="PTHR46060:SF1">
    <property type="entry name" value="MARINER MOS1 TRANSPOSASE-LIKE PROTEIN"/>
    <property type="match status" value="1"/>
</dbReference>
<keyword evidence="1" id="KW-0808">Transferase</keyword>
<evidence type="ECO:0000313" key="2">
    <source>
        <dbReference type="Proteomes" id="UP000299102"/>
    </source>
</evidence>
<sequence length="158" mass="18102">MGRVDWFSLLSIVQYPIHIEKVNNALMTPLALRVFMGGGGSHAPQQNLARLRIAFGDDATCNTTIYNWFAEFKRGRVNLSDEFRDGRSSTAVNNKNIDAVRRMIETDNYVTYRGVWASLGMGMNRIQSMLHKHLGMRKLCSRWIPHKLTKAQKMDRVT</sequence>
<proteinExistence type="predicted"/>
<gene>
    <name evidence="1" type="primary">SETMAR</name>
    <name evidence="1" type="ORF">EVAR_88965_1</name>
</gene>
<dbReference type="GO" id="GO:0032259">
    <property type="term" value="P:methylation"/>
    <property type="evidence" value="ECO:0007669"/>
    <property type="project" value="UniProtKB-KW"/>
</dbReference>
<dbReference type="PANTHER" id="PTHR46060">
    <property type="entry name" value="MARINER MOS1 TRANSPOSASE-LIKE PROTEIN"/>
    <property type="match status" value="1"/>
</dbReference>
<keyword evidence="1" id="KW-0489">Methyltransferase</keyword>
<keyword evidence="2" id="KW-1185">Reference proteome</keyword>
<dbReference type="Proteomes" id="UP000299102">
    <property type="component" value="Unassembled WGS sequence"/>
</dbReference>
<dbReference type="AlphaFoldDB" id="A0A4C1VSW1"/>
<comment type="caution">
    <text evidence="1">The sequence shown here is derived from an EMBL/GenBank/DDBJ whole genome shotgun (WGS) entry which is preliminary data.</text>
</comment>
<evidence type="ECO:0000313" key="1">
    <source>
        <dbReference type="EMBL" id="GBP40904.1"/>
    </source>
</evidence>
<name>A0A4C1VSW1_EUMVA</name>
<dbReference type="STRING" id="151549.A0A4C1VSW1"/>